<keyword evidence="2" id="KW-1185">Reference proteome</keyword>
<evidence type="ECO:0000313" key="1">
    <source>
        <dbReference type="EMBL" id="PIO30794.1"/>
    </source>
</evidence>
<dbReference type="AlphaFoldDB" id="A0A2G9RSF9"/>
<sequence length="32" mass="3634">MEGLFLSMSKVIQTLLRKRKMSLCCGFEGTIL</sequence>
<reference evidence="2" key="1">
    <citation type="journal article" date="2017" name="Nat. Commun.">
        <title>The North American bullfrog draft genome provides insight into hormonal regulation of long noncoding RNA.</title>
        <authorList>
            <person name="Hammond S.A."/>
            <person name="Warren R.L."/>
            <person name="Vandervalk B.P."/>
            <person name="Kucuk E."/>
            <person name="Khan H."/>
            <person name="Gibb E.A."/>
            <person name="Pandoh P."/>
            <person name="Kirk H."/>
            <person name="Zhao Y."/>
            <person name="Jones M."/>
            <person name="Mungall A.J."/>
            <person name="Coope R."/>
            <person name="Pleasance S."/>
            <person name="Moore R.A."/>
            <person name="Holt R.A."/>
            <person name="Round J.M."/>
            <person name="Ohora S."/>
            <person name="Walle B.V."/>
            <person name="Veldhoen N."/>
            <person name="Helbing C.C."/>
            <person name="Birol I."/>
        </authorList>
    </citation>
    <scope>NUCLEOTIDE SEQUENCE [LARGE SCALE GENOMIC DNA]</scope>
</reference>
<organism evidence="1 2">
    <name type="scientific">Aquarana catesbeiana</name>
    <name type="common">American bullfrog</name>
    <name type="synonym">Rana catesbeiana</name>
    <dbReference type="NCBI Taxonomy" id="8400"/>
    <lineage>
        <taxon>Eukaryota</taxon>
        <taxon>Metazoa</taxon>
        <taxon>Chordata</taxon>
        <taxon>Craniata</taxon>
        <taxon>Vertebrata</taxon>
        <taxon>Euteleostomi</taxon>
        <taxon>Amphibia</taxon>
        <taxon>Batrachia</taxon>
        <taxon>Anura</taxon>
        <taxon>Neobatrachia</taxon>
        <taxon>Ranoidea</taxon>
        <taxon>Ranidae</taxon>
        <taxon>Aquarana</taxon>
    </lineage>
</organism>
<accession>A0A2G9RSF9</accession>
<dbReference type="EMBL" id="KV931490">
    <property type="protein sequence ID" value="PIO30794.1"/>
    <property type="molecule type" value="Genomic_DNA"/>
</dbReference>
<evidence type="ECO:0000313" key="2">
    <source>
        <dbReference type="Proteomes" id="UP000228934"/>
    </source>
</evidence>
<gene>
    <name evidence="1" type="ORF">AB205_0081480</name>
</gene>
<dbReference type="Proteomes" id="UP000228934">
    <property type="component" value="Unassembled WGS sequence"/>
</dbReference>
<proteinExistence type="predicted"/>
<protein>
    <submittedName>
        <fullName evidence="1">Uncharacterized protein</fullName>
    </submittedName>
</protein>
<name>A0A2G9RSF9_AQUCT</name>